<sequence>MGTEALPRHEPVGFDFSALFALYPFIDDCGSSVPDFEKLKAFFEEPRFITTYCGPGIVNQRLTVDLISLTSSHKGLLGKKFIVQYCNWALKISGYCSYCAADIGLKDSDDGAYSHREFERWRKHELPIALYADIQTFLCGISIACPTATHVVKSLWSINDEPTDRNLHLYSLVSEAADFLESNGVPLIDVETSEAVRWTQQQNGMLKGYSDTPASKSLSFFTRLFVESWRNDELSDLVWAVAGIEALLVDGGRSSIGQLKVKLEVLFQGYDKSKWILEMMEKTYSYRSKMLHGNRNLRSAFRHEEDQPSRFKEESESQLFAIGLLLWLIRYVIKNDLSSIKFRTILE</sequence>
<keyword evidence="4" id="KW-1185">Reference proteome</keyword>
<dbReference type="Proteomes" id="UP000256343">
    <property type="component" value="Unassembled WGS sequence"/>
</dbReference>
<dbReference type="AlphaFoldDB" id="A0A336JI74"/>
<protein>
    <recommendedName>
        <fullName evidence="5">Apea-like HEPN domain-containing protein</fullName>
    </recommendedName>
</protein>
<evidence type="ECO:0000313" key="4">
    <source>
        <dbReference type="Proteomes" id="UP000256343"/>
    </source>
</evidence>
<name>A0A336JI74_9BRAD</name>
<evidence type="ECO:0000313" key="3">
    <source>
        <dbReference type="Proteomes" id="UP000252631"/>
    </source>
</evidence>
<accession>A0A336JI74</accession>
<dbReference type="OrthoDB" id="8449563at2"/>
<evidence type="ECO:0008006" key="5">
    <source>
        <dbReference type="Google" id="ProtNLM"/>
    </source>
</evidence>
<reference evidence="1 4" key="2">
    <citation type="submission" date="2018-07" db="EMBL/GenBank/DDBJ databases">
        <title>Genomic Encyclopedia of Archaeal and Bacterial Type Strains, Phase II (KMG-II): from individual species to whole genera.</title>
        <authorList>
            <person name="Goeker M."/>
        </authorList>
    </citation>
    <scope>NUCLEOTIDE SEQUENCE [LARGE SCALE GENOMIC DNA]</scope>
    <source>
        <strain evidence="1 4">JA575</strain>
    </source>
</reference>
<gene>
    <name evidence="1" type="ORF">BJ125_101168</name>
    <name evidence="2" type="ORF">SAMN05892882_101168</name>
</gene>
<organism evidence="2 3">
    <name type="scientific">Rhodopseudomonas pentothenatexigens</name>
    <dbReference type="NCBI Taxonomy" id="999699"/>
    <lineage>
        <taxon>Bacteria</taxon>
        <taxon>Pseudomonadati</taxon>
        <taxon>Pseudomonadota</taxon>
        <taxon>Alphaproteobacteria</taxon>
        <taxon>Hyphomicrobiales</taxon>
        <taxon>Nitrobacteraceae</taxon>
        <taxon>Rhodopseudomonas</taxon>
    </lineage>
</organism>
<reference evidence="2 3" key="1">
    <citation type="submission" date="2017-08" db="EMBL/GenBank/DDBJ databases">
        <authorList>
            <person name="de Groot N.N."/>
        </authorList>
    </citation>
    <scope>NUCLEOTIDE SEQUENCE [LARGE SCALE GENOMIC DNA]</scope>
    <source>
        <strain evidence="2 3">JA575</strain>
    </source>
</reference>
<dbReference type="Proteomes" id="UP000252631">
    <property type="component" value="Unassembled WGS sequence"/>
</dbReference>
<evidence type="ECO:0000313" key="1">
    <source>
        <dbReference type="EMBL" id="RED42451.1"/>
    </source>
</evidence>
<dbReference type="EMBL" id="QRDT01000001">
    <property type="protein sequence ID" value="RED42451.1"/>
    <property type="molecule type" value="Genomic_DNA"/>
</dbReference>
<proteinExistence type="predicted"/>
<dbReference type="EMBL" id="UFQQ01000001">
    <property type="protein sequence ID" value="SSW89052.1"/>
    <property type="molecule type" value="Genomic_DNA"/>
</dbReference>
<evidence type="ECO:0000313" key="2">
    <source>
        <dbReference type="EMBL" id="SSW89052.1"/>
    </source>
</evidence>
<dbReference type="RefSeq" id="WP_147270211.1">
    <property type="nucleotide sequence ID" value="NZ_QRDT01000001.1"/>
</dbReference>